<evidence type="ECO:0000313" key="2">
    <source>
        <dbReference type="Proteomes" id="UP000004047"/>
    </source>
</evidence>
<accession>I4INQ3</accession>
<dbReference type="EMBL" id="CAIQ01000124">
    <property type="protein sequence ID" value="CCI35927.1"/>
    <property type="molecule type" value="Genomic_DNA"/>
</dbReference>
<sequence length="323" mass="37171">MTTHNPMNDSTASGQLSWQEPEGLPLLRIPISKEAQQIALVFASEQRNVKKGKQVFLNTLSVIAAHKCLKMFEFESYLESGDCWNKFKRLLSSNDADLLIPDFGRIECFPILTKQESIEIEEHLLETRVGCVGVKFYEHFNYVEMLGFKHFDQVFKSQLDNTRTFDVRDFQPFENIFNYLKTCPPSSIGKGTEWKTFEELGRKRFATAAGDKKKYFWRGEIIELGERFKILLGAAKEFLNNNTQNIFFEIYNFVEDTKLPKDLIITVVSNEGVVKNFNQLNIGDNYSVDIKFKNLTVGTIFTLIFSLDGVQVAKRFIVESVES</sequence>
<organism evidence="1 2">
    <name type="scientific">Microcystis aeruginosa PCC 9701</name>
    <dbReference type="NCBI Taxonomy" id="721123"/>
    <lineage>
        <taxon>Bacteria</taxon>
        <taxon>Bacillati</taxon>
        <taxon>Cyanobacteriota</taxon>
        <taxon>Cyanophyceae</taxon>
        <taxon>Oscillatoriophycideae</taxon>
        <taxon>Chroococcales</taxon>
        <taxon>Microcystaceae</taxon>
        <taxon>Microcystis</taxon>
    </lineage>
</organism>
<dbReference type="Proteomes" id="UP000004047">
    <property type="component" value="Unassembled WGS sequence"/>
</dbReference>
<evidence type="ECO:0000313" key="1">
    <source>
        <dbReference type="EMBL" id="CCI35927.1"/>
    </source>
</evidence>
<protein>
    <submittedName>
        <fullName evidence="1">Uncharacterized protein</fullName>
    </submittedName>
</protein>
<dbReference type="HOGENOM" id="CLU_073017_0_0_3"/>
<dbReference type="Pfam" id="PF08852">
    <property type="entry name" value="DUF1822"/>
    <property type="match status" value="1"/>
</dbReference>
<proteinExistence type="predicted"/>
<dbReference type="AlphaFoldDB" id="I4INQ3"/>
<dbReference type="InterPro" id="IPR014951">
    <property type="entry name" value="DUF1822"/>
</dbReference>
<comment type="caution">
    <text evidence="1">The sequence shown here is derived from an EMBL/GenBank/DDBJ whole genome shotgun (WGS) entry which is preliminary data.</text>
</comment>
<reference evidence="1 2" key="1">
    <citation type="submission" date="2012-04" db="EMBL/GenBank/DDBJ databases">
        <authorList>
            <person name="Genoscope - CEA"/>
        </authorList>
    </citation>
    <scope>NUCLEOTIDE SEQUENCE [LARGE SCALE GENOMIC DNA]</scope>
    <source>
        <strain evidence="1 2">9701</strain>
    </source>
</reference>
<gene>
    <name evidence="1" type="ORF">MICAK_210004</name>
</gene>
<name>I4INQ3_MICAE</name>